<evidence type="ECO:0008006" key="5">
    <source>
        <dbReference type="Google" id="ProtNLM"/>
    </source>
</evidence>
<dbReference type="EMBL" id="BAAANB010000002">
    <property type="protein sequence ID" value="GAA2023441.1"/>
    <property type="molecule type" value="Genomic_DNA"/>
</dbReference>
<accession>A0ABN2TWZ1</accession>
<dbReference type="RefSeq" id="WP_343988795.1">
    <property type="nucleotide sequence ID" value="NZ_BAAANB010000002.1"/>
</dbReference>
<organism evidence="3 4">
    <name type="scientific">Terrabacter terrae</name>
    <dbReference type="NCBI Taxonomy" id="318434"/>
    <lineage>
        <taxon>Bacteria</taxon>
        <taxon>Bacillati</taxon>
        <taxon>Actinomycetota</taxon>
        <taxon>Actinomycetes</taxon>
        <taxon>Micrococcales</taxon>
        <taxon>Intrasporangiaceae</taxon>
        <taxon>Terrabacter</taxon>
    </lineage>
</organism>
<name>A0ABN2TWZ1_9MICO</name>
<keyword evidence="4" id="KW-1185">Reference proteome</keyword>
<evidence type="ECO:0000256" key="1">
    <source>
        <dbReference type="SAM" id="MobiDB-lite"/>
    </source>
</evidence>
<keyword evidence="2" id="KW-0732">Signal</keyword>
<feature type="signal peptide" evidence="2">
    <location>
        <begin position="1"/>
        <end position="20"/>
    </location>
</feature>
<gene>
    <name evidence="3" type="ORF">GCM10009740_10920</name>
</gene>
<reference evidence="3 4" key="1">
    <citation type="journal article" date="2019" name="Int. J. Syst. Evol. Microbiol.">
        <title>The Global Catalogue of Microorganisms (GCM) 10K type strain sequencing project: providing services to taxonomists for standard genome sequencing and annotation.</title>
        <authorList>
            <consortium name="The Broad Institute Genomics Platform"/>
            <consortium name="The Broad Institute Genome Sequencing Center for Infectious Disease"/>
            <person name="Wu L."/>
            <person name="Ma J."/>
        </authorList>
    </citation>
    <scope>NUCLEOTIDE SEQUENCE [LARGE SCALE GENOMIC DNA]</scope>
    <source>
        <strain evidence="3 4">JCM 14283</strain>
    </source>
</reference>
<sequence length="183" mass="19339">MSKSRGFAIAGMLAAVGSLAACGPAGTGTIGVGVDAKGHPVGYLQVCPGAHMDGAFVIAEPHDDSTRAVASWDAKPAATGSTFWSFDRPTSGWVVTRRPAELKPGVVYHLEAGANDGSGFSGYVLFTAEDLKKMKPGQVRIYDSTRPQPAGEATGSLEQQARDENERFMKVVSRQEFDQSPCF</sequence>
<feature type="region of interest" description="Disordered" evidence="1">
    <location>
        <begin position="142"/>
        <end position="162"/>
    </location>
</feature>
<proteinExistence type="predicted"/>
<evidence type="ECO:0000313" key="3">
    <source>
        <dbReference type="EMBL" id="GAA2023441.1"/>
    </source>
</evidence>
<dbReference type="Proteomes" id="UP001501285">
    <property type="component" value="Unassembled WGS sequence"/>
</dbReference>
<dbReference type="PROSITE" id="PS51257">
    <property type="entry name" value="PROKAR_LIPOPROTEIN"/>
    <property type="match status" value="1"/>
</dbReference>
<feature type="chain" id="PRO_5046531964" description="Lipoprotein" evidence="2">
    <location>
        <begin position="21"/>
        <end position="183"/>
    </location>
</feature>
<comment type="caution">
    <text evidence="3">The sequence shown here is derived from an EMBL/GenBank/DDBJ whole genome shotgun (WGS) entry which is preliminary data.</text>
</comment>
<evidence type="ECO:0000256" key="2">
    <source>
        <dbReference type="SAM" id="SignalP"/>
    </source>
</evidence>
<evidence type="ECO:0000313" key="4">
    <source>
        <dbReference type="Proteomes" id="UP001501285"/>
    </source>
</evidence>
<protein>
    <recommendedName>
        <fullName evidence="5">Lipoprotein</fullName>
    </recommendedName>
</protein>